<feature type="transmembrane region" description="Helical" evidence="1">
    <location>
        <begin position="205"/>
        <end position="222"/>
    </location>
</feature>
<keyword evidence="1" id="KW-0472">Membrane</keyword>
<comment type="caution">
    <text evidence="3">The sequence shown here is derived from an EMBL/GenBank/DDBJ whole genome shotgun (WGS) entry which is preliminary data.</text>
</comment>
<evidence type="ECO:0000313" key="4">
    <source>
        <dbReference type="Proteomes" id="UP001597511"/>
    </source>
</evidence>
<gene>
    <name evidence="3" type="ORF">ACFS6H_20095</name>
</gene>
<dbReference type="Proteomes" id="UP001597511">
    <property type="component" value="Unassembled WGS sequence"/>
</dbReference>
<evidence type="ECO:0000256" key="2">
    <source>
        <dbReference type="SAM" id="SignalP"/>
    </source>
</evidence>
<keyword evidence="1" id="KW-1133">Transmembrane helix</keyword>
<accession>A0ABW6A9L8</accession>
<dbReference type="PROSITE" id="PS51257">
    <property type="entry name" value="PROKAR_LIPOPROTEIN"/>
    <property type="match status" value="1"/>
</dbReference>
<name>A0ABW6A9L8_9BACT</name>
<sequence length="240" mass="28157">MKFINSCAVACILWLLLWAACGCKTTKYVERTKTVYDSTAIYQNQVLKQTIADQKQYYEELIKDSNGYKIEFFPENRPLYKPSPYYFGGKVDTAIINRLIRVDTTWYDSLPKGVKQWYNDFEKESNMLLPWQVDESNNKKFILRKDGTIEASGNIKTVQVSATKQAQFLSELQHKYDSAVLSNENRKVEVKTETKELIKKVERRVYPLWLIGLVIIGTWTLCTHRYKIPYFSTIIKFLRL</sequence>
<feature type="signal peptide" evidence="2">
    <location>
        <begin position="1"/>
        <end position="19"/>
    </location>
</feature>
<dbReference type="EMBL" id="JBHUOZ010000003">
    <property type="protein sequence ID" value="MFD2922033.1"/>
    <property type="molecule type" value="Genomic_DNA"/>
</dbReference>
<protein>
    <submittedName>
        <fullName evidence="3">Uncharacterized protein</fullName>
    </submittedName>
</protein>
<organism evidence="3 4">
    <name type="scientific">Terrimonas rubra</name>
    <dbReference type="NCBI Taxonomy" id="1035890"/>
    <lineage>
        <taxon>Bacteria</taxon>
        <taxon>Pseudomonadati</taxon>
        <taxon>Bacteroidota</taxon>
        <taxon>Chitinophagia</taxon>
        <taxon>Chitinophagales</taxon>
        <taxon>Chitinophagaceae</taxon>
        <taxon>Terrimonas</taxon>
    </lineage>
</organism>
<proteinExistence type="predicted"/>
<evidence type="ECO:0000256" key="1">
    <source>
        <dbReference type="SAM" id="Phobius"/>
    </source>
</evidence>
<keyword evidence="2" id="KW-0732">Signal</keyword>
<keyword evidence="1" id="KW-0812">Transmembrane</keyword>
<feature type="chain" id="PRO_5047109557" evidence="2">
    <location>
        <begin position="20"/>
        <end position="240"/>
    </location>
</feature>
<evidence type="ECO:0000313" key="3">
    <source>
        <dbReference type="EMBL" id="MFD2922033.1"/>
    </source>
</evidence>
<reference evidence="4" key="1">
    <citation type="journal article" date="2019" name="Int. J. Syst. Evol. Microbiol.">
        <title>The Global Catalogue of Microorganisms (GCM) 10K type strain sequencing project: providing services to taxonomists for standard genome sequencing and annotation.</title>
        <authorList>
            <consortium name="The Broad Institute Genomics Platform"/>
            <consortium name="The Broad Institute Genome Sequencing Center for Infectious Disease"/>
            <person name="Wu L."/>
            <person name="Ma J."/>
        </authorList>
    </citation>
    <scope>NUCLEOTIDE SEQUENCE [LARGE SCALE GENOMIC DNA]</scope>
    <source>
        <strain evidence="4">KCTC 23299</strain>
    </source>
</reference>
<keyword evidence="4" id="KW-1185">Reference proteome</keyword>
<dbReference type="RefSeq" id="WP_386103346.1">
    <property type="nucleotide sequence ID" value="NZ_JBHUOZ010000003.1"/>
</dbReference>